<accession>A0A7J6KS86</accession>
<proteinExistence type="predicted"/>
<feature type="region of interest" description="Disordered" evidence="1">
    <location>
        <begin position="1"/>
        <end position="96"/>
    </location>
</feature>
<organism evidence="2 3">
    <name type="scientific">Perkinsus olseni</name>
    <name type="common">Perkinsus atlanticus</name>
    <dbReference type="NCBI Taxonomy" id="32597"/>
    <lineage>
        <taxon>Eukaryota</taxon>
        <taxon>Sar</taxon>
        <taxon>Alveolata</taxon>
        <taxon>Perkinsozoa</taxon>
        <taxon>Perkinsea</taxon>
        <taxon>Perkinsida</taxon>
        <taxon>Perkinsidae</taxon>
        <taxon>Perkinsus</taxon>
    </lineage>
</organism>
<sequence length="322" mass="37052">DISRYYKKLVQQAKRKSKRRSARLVEKAAKASPPKEEIVAHTHRYHTRSQPLSRSQLEEAGRKRKPKARGKVRKPTLTRRKNSAPPSRKVQELRVAKREKKADEITSLLESLECNSPLDELPLELKRRMRPGWYWKGKKKINQPMVFPASHPVYPGQPKGLRQVVRERFGEDACRGLKHEGLVQLLSACEDFRSQKTLLQEEAEARGDKVIYGVKFHPELAPIGAAYRSIAERIRVSNTAGSSAGFKERVENVQDESGLTLQLIRKFFRSSREYLRHYREGKSMKEIESLRSQKRKHRGASHVLGDDAASAKKGRFSRDRLN</sequence>
<reference evidence="2 3" key="1">
    <citation type="submission" date="2020-04" db="EMBL/GenBank/DDBJ databases">
        <title>Perkinsus olseni comparative genomics.</title>
        <authorList>
            <person name="Bogema D.R."/>
        </authorList>
    </citation>
    <scope>NUCLEOTIDE SEQUENCE [LARGE SCALE GENOMIC DNA]</scope>
    <source>
        <strain evidence="2">ATCC PRA-179</strain>
    </source>
</reference>
<dbReference type="Proteomes" id="UP000570595">
    <property type="component" value="Unassembled WGS sequence"/>
</dbReference>
<feature type="compositionally biased region" description="Basic residues" evidence="1">
    <location>
        <begin position="62"/>
        <end position="82"/>
    </location>
</feature>
<comment type="caution">
    <text evidence="2">The sequence shown here is derived from an EMBL/GenBank/DDBJ whole genome shotgun (WGS) entry which is preliminary data.</text>
</comment>
<dbReference type="EMBL" id="JABAHT010001143">
    <property type="protein sequence ID" value="KAF4650038.1"/>
    <property type="molecule type" value="Genomic_DNA"/>
</dbReference>
<feature type="non-terminal residue" evidence="2">
    <location>
        <position position="1"/>
    </location>
</feature>
<dbReference type="OrthoDB" id="10044727at2759"/>
<name>A0A7J6KS86_PEROL</name>
<evidence type="ECO:0000313" key="3">
    <source>
        <dbReference type="Proteomes" id="UP000570595"/>
    </source>
</evidence>
<evidence type="ECO:0000256" key="1">
    <source>
        <dbReference type="SAM" id="MobiDB-lite"/>
    </source>
</evidence>
<feature type="compositionally biased region" description="Basic residues" evidence="1">
    <location>
        <begin position="13"/>
        <end position="22"/>
    </location>
</feature>
<protein>
    <submittedName>
        <fullName evidence="2">Uncharacterized protein</fullName>
    </submittedName>
</protein>
<feature type="region of interest" description="Disordered" evidence="1">
    <location>
        <begin position="289"/>
        <end position="322"/>
    </location>
</feature>
<evidence type="ECO:0000313" key="2">
    <source>
        <dbReference type="EMBL" id="KAF4650038.1"/>
    </source>
</evidence>
<feature type="compositionally biased region" description="Basic and acidic residues" evidence="1">
    <location>
        <begin position="23"/>
        <end position="40"/>
    </location>
</feature>
<gene>
    <name evidence="2" type="ORF">FOZ61_000727</name>
</gene>
<dbReference type="AlphaFoldDB" id="A0A7J6KS86"/>